<dbReference type="Proteomes" id="UP000236642">
    <property type="component" value="Unassembled WGS sequence"/>
</dbReference>
<protein>
    <submittedName>
        <fullName evidence="2">Uncharacterized protein</fullName>
    </submittedName>
</protein>
<keyword evidence="1" id="KW-0175">Coiled coil</keyword>
<evidence type="ECO:0000313" key="3">
    <source>
        <dbReference type="Proteomes" id="UP000236642"/>
    </source>
</evidence>
<evidence type="ECO:0000313" key="2">
    <source>
        <dbReference type="EMBL" id="GBD08671.1"/>
    </source>
</evidence>
<comment type="caution">
    <text evidence="2">The sequence shown here is derived from an EMBL/GenBank/DDBJ whole genome shotgun (WGS) entry which is preliminary data.</text>
</comment>
<accession>A0A2H5Y5E9</accession>
<reference evidence="3" key="1">
    <citation type="submission" date="2017-09" db="EMBL/GenBank/DDBJ databases">
        <title>Metaegenomics of thermophilic ammonia-oxidizing enrichment culture.</title>
        <authorList>
            <person name="Kato S."/>
            <person name="Suzuki K."/>
        </authorList>
    </citation>
    <scope>NUCLEOTIDE SEQUENCE [LARGE SCALE GENOMIC DNA]</scope>
</reference>
<gene>
    <name evidence="2" type="ORF">HRbin22_00912</name>
</gene>
<name>A0A2H5Y5E9_9CHLR</name>
<organism evidence="2 3">
    <name type="scientific">Candidatus Thermoflexus japonica</name>
    <dbReference type="NCBI Taxonomy" id="2035417"/>
    <lineage>
        <taxon>Bacteria</taxon>
        <taxon>Bacillati</taxon>
        <taxon>Chloroflexota</taxon>
        <taxon>Thermoflexia</taxon>
        <taxon>Thermoflexales</taxon>
        <taxon>Thermoflexaceae</taxon>
        <taxon>Thermoflexus</taxon>
    </lineage>
</organism>
<proteinExistence type="predicted"/>
<evidence type="ECO:0000256" key="1">
    <source>
        <dbReference type="SAM" id="Coils"/>
    </source>
</evidence>
<feature type="coiled-coil region" evidence="1">
    <location>
        <begin position="47"/>
        <end position="95"/>
    </location>
</feature>
<sequence>MAQDKDLGDLEAFFRRLESDPESIDAETLIGAFRAIRRWMLVSAMRLQVLEERMAELEAARRRLEERMAQLEAAIEALQRRHEESEALLRQILTHNLWWDLARGAMPLLSMN</sequence>
<dbReference type="EMBL" id="BEHY01000015">
    <property type="protein sequence ID" value="GBD08671.1"/>
    <property type="molecule type" value="Genomic_DNA"/>
</dbReference>
<dbReference type="AlphaFoldDB" id="A0A2H5Y5E9"/>